<dbReference type="AlphaFoldDB" id="X1I768"/>
<gene>
    <name evidence="1" type="ORF">S03H2_67825</name>
</gene>
<dbReference type="EMBL" id="BARU01044484">
    <property type="protein sequence ID" value="GAH78246.1"/>
    <property type="molecule type" value="Genomic_DNA"/>
</dbReference>
<proteinExistence type="predicted"/>
<protein>
    <submittedName>
        <fullName evidence="1">Uncharacterized protein</fullName>
    </submittedName>
</protein>
<evidence type="ECO:0000313" key="1">
    <source>
        <dbReference type="EMBL" id="GAH78246.1"/>
    </source>
</evidence>
<reference evidence="1" key="1">
    <citation type="journal article" date="2014" name="Front. Microbiol.">
        <title>High frequency of phylogenetically diverse reductive dehalogenase-homologous genes in deep subseafloor sedimentary metagenomes.</title>
        <authorList>
            <person name="Kawai M."/>
            <person name="Futagami T."/>
            <person name="Toyoda A."/>
            <person name="Takaki Y."/>
            <person name="Nishi S."/>
            <person name="Hori S."/>
            <person name="Arai W."/>
            <person name="Tsubouchi T."/>
            <person name="Morono Y."/>
            <person name="Uchiyama I."/>
            <person name="Ito T."/>
            <person name="Fujiyama A."/>
            <person name="Inagaki F."/>
            <person name="Takami H."/>
        </authorList>
    </citation>
    <scope>NUCLEOTIDE SEQUENCE</scope>
    <source>
        <strain evidence="1">Expedition CK06-06</strain>
    </source>
</reference>
<name>X1I768_9ZZZZ</name>
<organism evidence="1">
    <name type="scientific">marine sediment metagenome</name>
    <dbReference type="NCBI Taxonomy" id="412755"/>
    <lineage>
        <taxon>unclassified sequences</taxon>
        <taxon>metagenomes</taxon>
        <taxon>ecological metagenomes</taxon>
    </lineage>
</organism>
<comment type="caution">
    <text evidence="1">The sequence shown here is derived from an EMBL/GenBank/DDBJ whole genome shotgun (WGS) entry which is preliminary data.</text>
</comment>
<accession>X1I768</accession>
<sequence>MSIFGEIFEEILVVPAYQLWQELFGEKKQEEEEEESERDEN</sequence>